<name>A0A2N0QVM5_9GLOM</name>
<reference evidence="2 3" key="1">
    <citation type="submission" date="2017-10" db="EMBL/GenBank/DDBJ databases">
        <title>Extensive intraspecific genome diversity in a model arbuscular mycorrhizal fungus.</title>
        <authorList>
            <person name="Chen E.C.H."/>
            <person name="Morin E."/>
            <person name="Baudet D."/>
            <person name="Noel J."/>
            <person name="Ndikumana S."/>
            <person name="Charron P."/>
            <person name="St-Onge C."/>
            <person name="Giorgi J."/>
            <person name="Grigoriev I.V."/>
            <person name="Roux C."/>
            <person name="Martin F.M."/>
            <person name="Corradi N."/>
        </authorList>
    </citation>
    <scope>NUCLEOTIDE SEQUENCE [LARGE SCALE GENOMIC DNA]</scope>
    <source>
        <strain evidence="2 3">A1</strain>
    </source>
</reference>
<dbReference type="EMBL" id="LLXH01002780">
    <property type="protein sequence ID" value="PKC55113.1"/>
    <property type="molecule type" value="Genomic_DNA"/>
</dbReference>
<feature type="compositionally biased region" description="Acidic residues" evidence="1">
    <location>
        <begin position="115"/>
        <end position="125"/>
    </location>
</feature>
<dbReference type="Proteomes" id="UP000232688">
    <property type="component" value="Unassembled WGS sequence"/>
</dbReference>
<evidence type="ECO:0000313" key="3">
    <source>
        <dbReference type="Proteomes" id="UP000232688"/>
    </source>
</evidence>
<dbReference type="VEuPathDB" id="FungiDB:FUN_021264"/>
<reference evidence="2 3" key="2">
    <citation type="submission" date="2017-10" db="EMBL/GenBank/DDBJ databases">
        <title>Genome analyses suggest a sexual origin of heterokaryosis in a supposedly ancient asexual fungus.</title>
        <authorList>
            <person name="Corradi N."/>
            <person name="Sedzielewska K."/>
            <person name="Noel J."/>
            <person name="Charron P."/>
            <person name="Farinelli L."/>
            <person name="Marton T."/>
            <person name="Kruger M."/>
            <person name="Pelin A."/>
            <person name="Brachmann A."/>
            <person name="Corradi N."/>
        </authorList>
    </citation>
    <scope>NUCLEOTIDE SEQUENCE [LARGE SCALE GENOMIC DNA]</scope>
    <source>
        <strain evidence="2 3">A1</strain>
    </source>
</reference>
<evidence type="ECO:0000256" key="1">
    <source>
        <dbReference type="SAM" id="MobiDB-lite"/>
    </source>
</evidence>
<comment type="caution">
    <text evidence="2">The sequence shown here is derived from an EMBL/GenBank/DDBJ whole genome shotgun (WGS) entry which is preliminary data.</text>
</comment>
<accession>A0A2N0QVM5</accession>
<dbReference type="VEuPathDB" id="FungiDB:RhiirA1_504361"/>
<proteinExistence type="predicted"/>
<organism evidence="2 3">
    <name type="scientific">Rhizophagus irregularis</name>
    <dbReference type="NCBI Taxonomy" id="588596"/>
    <lineage>
        <taxon>Eukaryota</taxon>
        <taxon>Fungi</taxon>
        <taxon>Fungi incertae sedis</taxon>
        <taxon>Mucoromycota</taxon>
        <taxon>Glomeromycotina</taxon>
        <taxon>Glomeromycetes</taxon>
        <taxon>Glomerales</taxon>
        <taxon>Glomeraceae</taxon>
        <taxon>Rhizophagus</taxon>
    </lineage>
</organism>
<feature type="region of interest" description="Disordered" evidence="1">
    <location>
        <begin position="115"/>
        <end position="134"/>
    </location>
</feature>
<protein>
    <submittedName>
        <fullName evidence="2">Uncharacterized protein</fullName>
    </submittedName>
</protein>
<feature type="non-terminal residue" evidence="2">
    <location>
        <position position="264"/>
    </location>
</feature>
<dbReference type="AlphaFoldDB" id="A0A2N0QVM5"/>
<gene>
    <name evidence="2" type="ORF">RhiirA1_504361</name>
</gene>
<dbReference type="VEuPathDB" id="FungiDB:RhiirFUN_017347"/>
<evidence type="ECO:0000313" key="2">
    <source>
        <dbReference type="EMBL" id="PKC55113.1"/>
    </source>
</evidence>
<sequence length="264" mass="29853">MSMDKSRTSNEEALDFVSNFSEQYFHSVTYHLSSFVQDGFLKDLFEKNPSVPNDKAQLPIQRFGESANPTNFTSQAQATNIQPTTLSLIFSIALYAASKSWDNFSTQFYCNFGDTGDDDDDDDDGSQNTDDYLMDESYPLDFDEDDLIRQGFQKPPNPVPIKLPSMPDIVTPPVDQTVIPENSRKKDKQKACVTDNKQVANQSTKAIPDAKTSAKNFHKGKKSSELEATQILTGYEAVREELERIRDIIVYDIPYTWDLQKILA</sequence>